<dbReference type="Pfam" id="PF02634">
    <property type="entry name" value="FdhD-NarQ"/>
    <property type="match status" value="1"/>
</dbReference>
<accession>A0A1R4HGM4</accession>
<evidence type="ECO:0000313" key="5">
    <source>
        <dbReference type="Proteomes" id="UP000195667"/>
    </source>
</evidence>
<dbReference type="AlphaFoldDB" id="A0A1R4HGM4"/>
<evidence type="ECO:0000313" key="4">
    <source>
        <dbReference type="EMBL" id="SJM95396.1"/>
    </source>
</evidence>
<keyword evidence="2 3" id="KW-0501">Molybdenum cofactor biosynthesis</keyword>
<keyword evidence="5" id="KW-1185">Reference proteome</keyword>
<dbReference type="PANTHER" id="PTHR30592:SF1">
    <property type="entry name" value="SULFUR CARRIER PROTEIN FDHD"/>
    <property type="match status" value="1"/>
</dbReference>
<evidence type="ECO:0000256" key="3">
    <source>
        <dbReference type="HAMAP-Rule" id="MF_00187"/>
    </source>
</evidence>
<proteinExistence type="inferred from homology"/>
<sequence>MIDGPCPELGWPSYQQTTVERWQHGQHTSQLDYIAEEVPVVLVYNGVSHVVMLTTPTNLEDFALGFSITEGIITSPQEFLSCHRHTRSKGIEISIKIPDERFVCMTDKGRNLTGRTGCGLCGASSLKQAIRQPKPVKRGITLSDRELMLALGKLREQQNINLLTGSVHAAAWATPDLGIVAVREDVGRHNALDKLIGWLLRTGQDPASGFVIVTSRASYEMVQKTASVGISLLVAVSAPTGLAIRIAYECGLTLIGFARDEQHVVYTHPSRLTHTHYLI</sequence>
<comment type="similarity">
    <text evidence="3">Belongs to the FdhD family.</text>
</comment>
<dbReference type="InterPro" id="IPR016193">
    <property type="entry name" value="Cytidine_deaminase-like"/>
</dbReference>
<dbReference type="OrthoDB" id="3197277at2"/>
<dbReference type="GO" id="GO:0006777">
    <property type="term" value="P:Mo-molybdopterin cofactor biosynthetic process"/>
    <property type="evidence" value="ECO:0007669"/>
    <property type="project" value="UniProtKB-UniRule"/>
</dbReference>
<name>A0A1R4HGM4_9GAMM</name>
<organism evidence="4 5">
    <name type="scientific">Crenothrix polyspora</name>
    <dbReference type="NCBI Taxonomy" id="360316"/>
    <lineage>
        <taxon>Bacteria</taxon>
        <taxon>Pseudomonadati</taxon>
        <taxon>Pseudomonadota</taxon>
        <taxon>Gammaproteobacteria</taxon>
        <taxon>Methylococcales</taxon>
        <taxon>Crenotrichaceae</taxon>
        <taxon>Crenothrix</taxon>
    </lineage>
</organism>
<dbReference type="GO" id="GO:0097163">
    <property type="term" value="F:sulfur carrier activity"/>
    <property type="evidence" value="ECO:0007669"/>
    <property type="project" value="UniProtKB-UniRule"/>
</dbReference>
<evidence type="ECO:0000256" key="1">
    <source>
        <dbReference type="ARBA" id="ARBA00022490"/>
    </source>
</evidence>
<dbReference type="Gene3D" id="3.10.20.10">
    <property type="match status" value="1"/>
</dbReference>
<keyword evidence="1 3" id="KW-0963">Cytoplasm</keyword>
<dbReference type="RefSeq" id="WP_087144776.1">
    <property type="nucleotide sequence ID" value="NZ_FUKI01000147.1"/>
</dbReference>
<dbReference type="PIRSF" id="PIRSF015626">
    <property type="entry name" value="FdhD"/>
    <property type="match status" value="1"/>
</dbReference>
<dbReference type="GO" id="GO:0005737">
    <property type="term" value="C:cytoplasm"/>
    <property type="evidence" value="ECO:0007669"/>
    <property type="project" value="UniProtKB-SubCell"/>
</dbReference>
<dbReference type="NCBIfam" id="TIGR00129">
    <property type="entry name" value="fdhD_narQ"/>
    <property type="match status" value="1"/>
</dbReference>
<gene>
    <name evidence="3 4" type="primary">fdhD</name>
    <name evidence="4" type="ORF">CRENPOLYSF1_690018</name>
</gene>
<reference evidence="5" key="1">
    <citation type="submission" date="2017-02" db="EMBL/GenBank/DDBJ databases">
        <authorList>
            <person name="Daims H."/>
        </authorList>
    </citation>
    <scope>NUCLEOTIDE SEQUENCE [LARGE SCALE GENOMIC DNA]</scope>
</reference>
<dbReference type="HAMAP" id="MF_00187">
    <property type="entry name" value="FdhD"/>
    <property type="match status" value="1"/>
</dbReference>
<comment type="subcellular location">
    <subcellularLocation>
        <location evidence="3">Cytoplasm</location>
    </subcellularLocation>
</comment>
<dbReference type="Proteomes" id="UP000195667">
    <property type="component" value="Unassembled WGS sequence"/>
</dbReference>
<comment type="function">
    <text evidence="3">Required for formate dehydrogenase (FDH) activity. Acts as a sulfur carrier protein that transfers sulfur from IscS to the molybdenum cofactor prior to its insertion into FDH.</text>
</comment>
<protein>
    <recommendedName>
        <fullName evidence="3">Sulfur carrier protein FdhD</fullName>
    </recommendedName>
</protein>
<dbReference type="EMBL" id="FUKI01000147">
    <property type="protein sequence ID" value="SJM95396.1"/>
    <property type="molecule type" value="Genomic_DNA"/>
</dbReference>
<dbReference type="InterPro" id="IPR003786">
    <property type="entry name" value="FdhD"/>
</dbReference>
<dbReference type="PANTHER" id="PTHR30592">
    <property type="entry name" value="FORMATE DEHYDROGENASE"/>
    <property type="match status" value="1"/>
</dbReference>
<feature type="active site" description="Cysteine persulfide intermediate" evidence="3">
    <location>
        <position position="118"/>
    </location>
</feature>
<comment type="caution">
    <text evidence="3">Lacks conserved residue(s) required for the propagation of feature annotation.</text>
</comment>
<evidence type="ECO:0000256" key="2">
    <source>
        <dbReference type="ARBA" id="ARBA00023150"/>
    </source>
</evidence>
<dbReference type="Gene3D" id="3.40.140.10">
    <property type="entry name" value="Cytidine Deaminase, domain 2"/>
    <property type="match status" value="1"/>
</dbReference>
<dbReference type="SUPFAM" id="SSF53927">
    <property type="entry name" value="Cytidine deaminase-like"/>
    <property type="match status" value="1"/>
</dbReference>
<dbReference type="GO" id="GO:0016783">
    <property type="term" value="F:sulfurtransferase activity"/>
    <property type="evidence" value="ECO:0007669"/>
    <property type="project" value="InterPro"/>
</dbReference>